<name>A0ACB7S5Y5_HYAAI</name>
<evidence type="ECO:0000313" key="1">
    <source>
        <dbReference type="EMBL" id="KAH6929487.1"/>
    </source>
</evidence>
<proteinExistence type="predicted"/>
<organism evidence="1 2">
    <name type="scientific">Hyalomma asiaticum</name>
    <name type="common">Tick</name>
    <dbReference type="NCBI Taxonomy" id="266040"/>
    <lineage>
        <taxon>Eukaryota</taxon>
        <taxon>Metazoa</taxon>
        <taxon>Ecdysozoa</taxon>
        <taxon>Arthropoda</taxon>
        <taxon>Chelicerata</taxon>
        <taxon>Arachnida</taxon>
        <taxon>Acari</taxon>
        <taxon>Parasitiformes</taxon>
        <taxon>Ixodida</taxon>
        <taxon>Ixodoidea</taxon>
        <taxon>Ixodidae</taxon>
        <taxon>Hyalomminae</taxon>
        <taxon>Hyalomma</taxon>
    </lineage>
</organism>
<dbReference type="Proteomes" id="UP000821845">
    <property type="component" value="Chromosome 5"/>
</dbReference>
<keyword evidence="2" id="KW-1185">Reference proteome</keyword>
<gene>
    <name evidence="1" type="ORF">HPB50_000615</name>
</gene>
<comment type="caution">
    <text evidence="1">The sequence shown here is derived from an EMBL/GenBank/DDBJ whole genome shotgun (WGS) entry which is preliminary data.</text>
</comment>
<dbReference type="EMBL" id="CM023485">
    <property type="protein sequence ID" value="KAH6929487.1"/>
    <property type="molecule type" value="Genomic_DNA"/>
</dbReference>
<reference evidence="1" key="1">
    <citation type="submission" date="2020-05" db="EMBL/GenBank/DDBJ databases">
        <title>Large-scale comparative analyses of tick genomes elucidate their genetic diversity and vector capacities.</title>
        <authorList>
            <person name="Jia N."/>
            <person name="Wang J."/>
            <person name="Shi W."/>
            <person name="Du L."/>
            <person name="Sun Y."/>
            <person name="Zhan W."/>
            <person name="Jiang J."/>
            <person name="Wang Q."/>
            <person name="Zhang B."/>
            <person name="Ji P."/>
            <person name="Sakyi L.B."/>
            <person name="Cui X."/>
            <person name="Yuan T."/>
            <person name="Jiang B."/>
            <person name="Yang W."/>
            <person name="Lam T.T.-Y."/>
            <person name="Chang Q."/>
            <person name="Ding S."/>
            <person name="Wang X."/>
            <person name="Zhu J."/>
            <person name="Ruan X."/>
            <person name="Zhao L."/>
            <person name="Wei J."/>
            <person name="Que T."/>
            <person name="Du C."/>
            <person name="Cheng J."/>
            <person name="Dai P."/>
            <person name="Han X."/>
            <person name="Huang E."/>
            <person name="Gao Y."/>
            <person name="Liu J."/>
            <person name="Shao H."/>
            <person name="Ye R."/>
            <person name="Li L."/>
            <person name="Wei W."/>
            <person name="Wang X."/>
            <person name="Wang C."/>
            <person name="Yang T."/>
            <person name="Huo Q."/>
            <person name="Li W."/>
            <person name="Guo W."/>
            <person name="Chen H."/>
            <person name="Zhou L."/>
            <person name="Ni X."/>
            <person name="Tian J."/>
            <person name="Zhou Y."/>
            <person name="Sheng Y."/>
            <person name="Liu T."/>
            <person name="Pan Y."/>
            <person name="Xia L."/>
            <person name="Li J."/>
            <person name="Zhao F."/>
            <person name="Cao W."/>
        </authorList>
    </citation>
    <scope>NUCLEOTIDE SEQUENCE</scope>
    <source>
        <strain evidence="1">Hyas-2018</strain>
    </source>
</reference>
<evidence type="ECO:0000313" key="2">
    <source>
        <dbReference type="Proteomes" id="UP000821845"/>
    </source>
</evidence>
<sequence>MPPAHSTAHTAVCSLLSREGWSAAPGQGRVARAPLCRLPAAAANGSPGGAKGLRAVGLSVELRNPTARKKQAPAAARPSHRSRLLGLTVQTKLLSLALAAFALMAAGVRRRGASPGEGNPNRLFRQ</sequence>
<protein>
    <submittedName>
        <fullName evidence="1">Uncharacterized protein</fullName>
    </submittedName>
</protein>
<accession>A0ACB7S5Y5</accession>